<feature type="region of interest" description="Disordered" evidence="1">
    <location>
        <begin position="23"/>
        <end position="47"/>
    </location>
</feature>
<sequence>MSIVYLKGECVAANQLIRERDLRPSLPKSRNPIDLHTAHPKTEVAGKIEQPLFHEDFKFD</sequence>
<evidence type="ECO:0000313" key="2">
    <source>
        <dbReference type="EMBL" id="KIO19583.1"/>
    </source>
</evidence>
<accession>A0A0C3KDR3</accession>
<protein>
    <submittedName>
        <fullName evidence="2">Uncharacterized protein</fullName>
    </submittedName>
</protein>
<feature type="compositionally biased region" description="Basic and acidic residues" evidence="1">
    <location>
        <begin position="31"/>
        <end position="47"/>
    </location>
</feature>
<evidence type="ECO:0000256" key="1">
    <source>
        <dbReference type="SAM" id="MobiDB-lite"/>
    </source>
</evidence>
<organism evidence="2 3">
    <name type="scientific">Tulasnella calospora MUT 4182</name>
    <dbReference type="NCBI Taxonomy" id="1051891"/>
    <lineage>
        <taxon>Eukaryota</taxon>
        <taxon>Fungi</taxon>
        <taxon>Dikarya</taxon>
        <taxon>Basidiomycota</taxon>
        <taxon>Agaricomycotina</taxon>
        <taxon>Agaricomycetes</taxon>
        <taxon>Cantharellales</taxon>
        <taxon>Tulasnellaceae</taxon>
        <taxon>Tulasnella</taxon>
    </lineage>
</organism>
<dbReference type="AlphaFoldDB" id="A0A0C3KDR3"/>
<gene>
    <name evidence="2" type="ORF">M407DRAFT_246125</name>
</gene>
<dbReference type="Proteomes" id="UP000054248">
    <property type="component" value="Unassembled WGS sequence"/>
</dbReference>
<proteinExistence type="predicted"/>
<reference evidence="3" key="2">
    <citation type="submission" date="2015-01" db="EMBL/GenBank/DDBJ databases">
        <title>Evolutionary Origins and Diversification of the Mycorrhizal Mutualists.</title>
        <authorList>
            <consortium name="DOE Joint Genome Institute"/>
            <consortium name="Mycorrhizal Genomics Consortium"/>
            <person name="Kohler A."/>
            <person name="Kuo A."/>
            <person name="Nagy L.G."/>
            <person name="Floudas D."/>
            <person name="Copeland A."/>
            <person name="Barry K.W."/>
            <person name="Cichocki N."/>
            <person name="Veneault-Fourrey C."/>
            <person name="LaButti K."/>
            <person name="Lindquist E.A."/>
            <person name="Lipzen A."/>
            <person name="Lundell T."/>
            <person name="Morin E."/>
            <person name="Murat C."/>
            <person name="Riley R."/>
            <person name="Ohm R."/>
            <person name="Sun H."/>
            <person name="Tunlid A."/>
            <person name="Henrissat B."/>
            <person name="Grigoriev I.V."/>
            <person name="Hibbett D.S."/>
            <person name="Martin F."/>
        </authorList>
    </citation>
    <scope>NUCLEOTIDE SEQUENCE [LARGE SCALE GENOMIC DNA]</scope>
    <source>
        <strain evidence="3">MUT 4182</strain>
    </source>
</reference>
<keyword evidence="3" id="KW-1185">Reference proteome</keyword>
<dbReference type="EMBL" id="KN823214">
    <property type="protein sequence ID" value="KIO19583.1"/>
    <property type="molecule type" value="Genomic_DNA"/>
</dbReference>
<name>A0A0C3KDR3_9AGAM</name>
<evidence type="ECO:0000313" key="3">
    <source>
        <dbReference type="Proteomes" id="UP000054248"/>
    </source>
</evidence>
<reference evidence="2 3" key="1">
    <citation type="submission" date="2014-04" db="EMBL/GenBank/DDBJ databases">
        <authorList>
            <consortium name="DOE Joint Genome Institute"/>
            <person name="Kuo A."/>
            <person name="Girlanda M."/>
            <person name="Perotto S."/>
            <person name="Kohler A."/>
            <person name="Nagy L.G."/>
            <person name="Floudas D."/>
            <person name="Copeland A."/>
            <person name="Barry K.W."/>
            <person name="Cichocki N."/>
            <person name="Veneault-Fourrey C."/>
            <person name="LaButti K."/>
            <person name="Lindquist E.A."/>
            <person name="Lipzen A."/>
            <person name="Lundell T."/>
            <person name="Morin E."/>
            <person name="Murat C."/>
            <person name="Sun H."/>
            <person name="Tunlid A."/>
            <person name="Henrissat B."/>
            <person name="Grigoriev I.V."/>
            <person name="Hibbett D.S."/>
            <person name="Martin F."/>
            <person name="Nordberg H.P."/>
            <person name="Cantor M.N."/>
            <person name="Hua S.X."/>
        </authorList>
    </citation>
    <scope>NUCLEOTIDE SEQUENCE [LARGE SCALE GENOMIC DNA]</scope>
    <source>
        <strain evidence="2 3">MUT 4182</strain>
    </source>
</reference>
<dbReference type="HOGENOM" id="CLU_2943547_0_0_1"/>